<sequence>MSIRFFFPASVPDSIWLAKLQGRDTIHNLLMNAVNEADFKYDQLQDEVEDVMRHVKYYFPEFKETNVVTVLTEVDDDLNVVATPQYLIIGIDNYLGSDHELYAGISRYKTARMNPENIVPDVAMEYAQLFVPPAQGRTFLDQMIYHGKLLYLQEQFAPTTAASYRLGYSQEKYDFAVNSEEQVWRYFIDNDVLYSTDQQLQARFMAPGPFSKFYLEIDNQTPGAIARFIGYKIVSAYMDNNVIQLEDLISVPATTLFNDSKYKPAR</sequence>
<gene>
    <name evidence="1" type="ORF">EJ995_00025</name>
</gene>
<dbReference type="AlphaFoldDB" id="A0A3S9MU43"/>
<organism evidence="1 2">
    <name type="scientific">Nonlabens ponticola</name>
    <dbReference type="NCBI Taxonomy" id="2496866"/>
    <lineage>
        <taxon>Bacteria</taxon>
        <taxon>Pseudomonadati</taxon>
        <taxon>Bacteroidota</taxon>
        <taxon>Flavobacteriia</taxon>
        <taxon>Flavobacteriales</taxon>
        <taxon>Flavobacteriaceae</taxon>
        <taxon>Nonlabens</taxon>
    </lineage>
</organism>
<evidence type="ECO:0000313" key="2">
    <source>
        <dbReference type="Proteomes" id="UP000279600"/>
    </source>
</evidence>
<accession>A0A3S9MU43</accession>
<dbReference type="Pfam" id="PF25594">
    <property type="entry name" value="GldB_lipo"/>
    <property type="match status" value="1"/>
</dbReference>
<dbReference type="InterPro" id="IPR019853">
    <property type="entry name" value="GldB-like"/>
</dbReference>
<protein>
    <submittedName>
        <fullName evidence="1">Gliding motility lipoprotein GldB</fullName>
    </submittedName>
</protein>
<keyword evidence="1" id="KW-0449">Lipoprotein</keyword>
<reference evidence="1 2" key="1">
    <citation type="submission" date="2018-12" db="EMBL/GenBank/DDBJ databases">
        <title>Complete genome of Nonlabens sp. MJ115.</title>
        <authorList>
            <person name="Choi H.S."/>
            <person name="Jung J."/>
        </authorList>
    </citation>
    <scope>NUCLEOTIDE SEQUENCE [LARGE SCALE GENOMIC DNA]</scope>
    <source>
        <strain evidence="1 2">MJ115</strain>
    </source>
</reference>
<name>A0A3S9MU43_9FLAO</name>
<keyword evidence="2" id="KW-1185">Reference proteome</keyword>
<proteinExistence type="predicted"/>
<dbReference type="KEGG" id="noj:EJ995_00025"/>
<dbReference type="Proteomes" id="UP000279600">
    <property type="component" value="Chromosome"/>
</dbReference>
<dbReference type="EMBL" id="CP034549">
    <property type="protein sequence ID" value="AZQ42704.1"/>
    <property type="molecule type" value="Genomic_DNA"/>
</dbReference>
<dbReference type="RefSeq" id="WP_126444401.1">
    <property type="nucleotide sequence ID" value="NZ_CP034549.1"/>
</dbReference>
<evidence type="ECO:0000313" key="1">
    <source>
        <dbReference type="EMBL" id="AZQ42704.1"/>
    </source>
</evidence>
<dbReference type="OrthoDB" id="976022at2"/>